<keyword evidence="1" id="KW-0812">Transmembrane</keyword>
<dbReference type="InterPro" id="IPR029058">
    <property type="entry name" value="AB_hydrolase_fold"/>
</dbReference>
<dbReference type="Proteomes" id="UP000622552">
    <property type="component" value="Unassembled WGS sequence"/>
</dbReference>
<dbReference type="PANTHER" id="PTHR43798:SF33">
    <property type="entry name" value="HYDROLASE, PUTATIVE (AFU_ORTHOLOGUE AFUA_2G14860)-RELATED"/>
    <property type="match status" value="1"/>
</dbReference>
<protein>
    <submittedName>
        <fullName evidence="3">Pimeloyl-ACP methyl ester carboxylesterase</fullName>
    </submittedName>
</protein>
<dbReference type="InterPro" id="IPR000073">
    <property type="entry name" value="AB_hydrolase_1"/>
</dbReference>
<dbReference type="Gene3D" id="3.40.50.1820">
    <property type="entry name" value="alpha/beta hydrolase"/>
    <property type="match status" value="1"/>
</dbReference>
<proteinExistence type="predicted"/>
<organism evidence="3 4">
    <name type="scientific">Longispora fulva</name>
    <dbReference type="NCBI Taxonomy" id="619741"/>
    <lineage>
        <taxon>Bacteria</taxon>
        <taxon>Bacillati</taxon>
        <taxon>Actinomycetota</taxon>
        <taxon>Actinomycetes</taxon>
        <taxon>Micromonosporales</taxon>
        <taxon>Micromonosporaceae</taxon>
        <taxon>Longispora</taxon>
    </lineage>
</organism>
<feature type="transmembrane region" description="Helical" evidence="1">
    <location>
        <begin position="160"/>
        <end position="181"/>
    </location>
</feature>
<keyword evidence="4" id="KW-1185">Reference proteome</keyword>
<sequence>MATDGGPGRVAGWALVVAGFTYATWVLGLWLNPGVDARSGYVSSYAATDQPHRAVFVFGDCATGVLVVLAVLLVALARSGVWNALATVGWLGLGLFGAGTVADSVLTLQCTPYTDATCALLERSGHVSLGHQLHAVTSSLAVTGACVSLLAMALAWRRRWIWALAVLELLAVAASLAAMLAGDWMGAAQRVQVGVLSAWLVALGAVVLAARPLPAATVPGEHPLRDGLHVVDEGSGDPTVMLVGGLGEAWFDWDAVAGLLGTRVVRFDRPGLGLSQPAPGPVALLDEADRIAEVCPGRVVVVAHSLGGFFAEAFARRYPERVVGLVLVDPSCEPSVTRRARWWSLLLRPAPPVTSLLAAGLAPALGPWARGRAVRSQTAAGVATGSPEQVRAVFGSARVLGTAVKELLSYRDVAADLLALRATTAFPPVPVVVLTALGDVADPAEAAAWRDGHAALAALLGGRQEVLADARHMLQVDQPELVVAAVREVS</sequence>
<dbReference type="EMBL" id="JADOUF010000001">
    <property type="protein sequence ID" value="MBG6140954.1"/>
    <property type="molecule type" value="Genomic_DNA"/>
</dbReference>
<feature type="transmembrane region" description="Helical" evidence="1">
    <location>
        <begin position="133"/>
        <end position="154"/>
    </location>
</feature>
<dbReference type="SUPFAM" id="SSF53474">
    <property type="entry name" value="alpha/beta-Hydrolases"/>
    <property type="match status" value="1"/>
</dbReference>
<dbReference type="AlphaFoldDB" id="A0A8J7GXJ6"/>
<feature type="domain" description="AB hydrolase-1" evidence="2">
    <location>
        <begin position="242"/>
        <end position="485"/>
    </location>
</feature>
<dbReference type="RefSeq" id="WP_197007445.1">
    <property type="nucleotide sequence ID" value="NZ_BONS01000019.1"/>
</dbReference>
<keyword evidence="1" id="KW-1133">Transmembrane helix</keyword>
<evidence type="ECO:0000256" key="1">
    <source>
        <dbReference type="SAM" id="Phobius"/>
    </source>
</evidence>
<comment type="caution">
    <text evidence="3">The sequence shown here is derived from an EMBL/GenBank/DDBJ whole genome shotgun (WGS) entry which is preliminary data.</text>
</comment>
<dbReference type="InterPro" id="IPR009339">
    <property type="entry name" value="DUF998"/>
</dbReference>
<dbReference type="Pfam" id="PF12697">
    <property type="entry name" value="Abhydrolase_6"/>
    <property type="match status" value="1"/>
</dbReference>
<gene>
    <name evidence="3" type="ORF">IW245_007148</name>
</gene>
<dbReference type="InterPro" id="IPR050266">
    <property type="entry name" value="AB_hydrolase_sf"/>
</dbReference>
<evidence type="ECO:0000313" key="4">
    <source>
        <dbReference type="Proteomes" id="UP000622552"/>
    </source>
</evidence>
<feature type="transmembrane region" description="Helical" evidence="1">
    <location>
        <begin position="54"/>
        <end position="76"/>
    </location>
</feature>
<dbReference type="Pfam" id="PF06197">
    <property type="entry name" value="DUF998"/>
    <property type="match status" value="1"/>
</dbReference>
<keyword evidence="1" id="KW-0472">Membrane</keyword>
<accession>A0A8J7GXJ6</accession>
<evidence type="ECO:0000313" key="3">
    <source>
        <dbReference type="EMBL" id="MBG6140954.1"/>
    </source>
</evidence>
<evidence type="ECO:0000259" key="2">
    <source>
        <dbReference type="Pfam" id="PF12697"/>
    </source>
</evidence>
<name>A0A8J7GXJ6_9ACTN</name>
<reference evidence="3" key="1">
    <citation type="submission" date="2020-11" db="EMBL/GenBank/DDBJ databases">
        <title>Sequencing the genomes of 1000 actinobacteria strains.</title>
        <authorList>
            <person name="Klenk H.-P."/>
        </authorList>
    </citation>
    <scope>NUCLEOTIDE SEQUENCE</scope>
    <source>
        <strain evidence="3">DSM 45356</strain>
    </source>
</reference>
<dbReference type="GO" id="GO:0003824">
    <property type="term" value="F:catalytic activity"/>
    <property type="evidence" value="ECO:0007669"/>
    <property type="project" value="UniProtKB-ARBA"/>
</dbReference>
<dbReference type="PANTHER" id="PTHR43798">
    <property type="entry name" value="MONOACYLGLYCEROL LIPASE"/>
    <property type="match status" value="1"/>
</dbReference>
<feature type="transmembrane region" description="Helical" evidence="1">
    <location>
        <begin position="12"/>
        <end position="33"/>
    </location>
</feature>
<feature type="transmembrane region" description="Helical" evidence="1">
    <location>
        <begin position="82"/>
        <end position="102"/>
    </location>
</feature>
<dbReference type="GO" id="GO:0016020">
    <property type="term" value="C:membrane"/>
    <property type="evidence" value="ECO:0007669"/>
    <property type="project" value="TreeGrafter"/>
</dbReference>